<comment type="caution">
    <text evidence="2">The sequence shown here is derived from an EMBL/GenBank/DDBJ whole genome shotgun (WGS) entry which is preliminary data.</text>
</comment>
<feature type="domain" description="Arm-like repeat" evidence="1">
    <location>
        <begin position="2"/>
        <end position="130"/>
    </location>
</feature>
<protein>
    <recommendedName>
        <fullName evidence="1">Arm-like repeat domain-containing protein</fullName>
    </recommendedName>
</protein>
<evidence type="ECO:0000313" key="2">
    <source>
        <dbReference type="EMBL" id="KAF9991817.1"/>
    </source>
</evidence>
<evidence type="ECO:0000313" key="3">
    <source>
        <dbReference type="Proteomes" id="UP000703661"/>
    </source>
</evidence>
<sequence>MVNGVRQNVKELTESGPGLLKSLQESLSFSYRSAWYPALRGLDTLTQEGRLTEFEKLIREAPCQYDPAFQWGVCQRLGDLAFNATCDLDVHQNAISFLGEIYTNDARWGQHADIKHLILHILNNLTESSEEAVASYTSGQN</sequence>
<dbReference type="Proteomes" id="UP000703661">
    <property type="component" value="Unassembled WGS sequence"/>
</dbReference>
<organism evidence="2 3">
    <name type="scientific">Entomortierella chlamydospora</name>
    <dbReference type="NCBI Taxonomy" id="101097"/>
    <lineage>
        <taxon>Eukaryota</taxon>
        <taxon>Fungi</taxon>
        <taxon>Fungi incertae sedis</taxon>
        <taxon>Mucoromycota</taxon>
        <taxon>Mortierellomycotina</taxon>
        <taxon>Mortierellomycetes</taxon>
        <taxon>Mortierellales</taxon>
        <taxon>Mortierellaceae</taxon>
        <taxon>Entomortierella</taxon>
    </lineage>
</organism>
<reference evidence="2" key="1">
    <citation type="journal article" date="2020" name="Fungal Divers.">
        <title>Resolving the Mortierellaceae phylogeny through synthesis of multi-gene phylogenetics and phylogenomics.</title>
        <authorList>
            <person name="Vandepol N."/>
            <person name="Liber J."/>
            <person name="Desiro A."/>
            <person name="Na H."/>
            <person name="Kennedy M."/>
            <person name="Barry K."/>
            <person name="Grigoriev I.V."/>
            <person name="Miller A.N."/>
            <person name="O'Donnell K."/>
            <person name="Stajich J.E."/>
            <person name="Bonito G."/>
        </authorList>
    </citation>
    <scope>NUCLEOTIDE SEQUENCE</scope>
    <source>
        <strain evidence="2">NRRL 2769</strain>
    </source>
</reference>
<accession>A0A9P6MCF7</accession>
<name>A0A9P6MCF7_9FUNG</name>
<dbReference type="Pfam" id="PF23948">
    <property type="entry name" value="ARM_5"/>
    <property type="match status" value="1"/>
</dbReference>
<dbReference type="AlphaFoldDB" id="A0A9P6MCF7"/>
<proteinExistence type="predicted"/>
<keyword evidence="3" id="KW-1185">Reference proteome</keyword>
<dbReference type="EMBL" id="JAAAID010004971">
    <property type="protein sequence ID" value="KAF9991817.1"/>
    <property type="molecule type" value="Genomic_DNA"/>
</dbReference>
<gene>
    <name evidence="2" type="ORF">BGZ80_008869</name>
</gene>
<dbReference type="InterPro" id="IPR056251">
    <property type="entry name" value="Arm_rpt_dom"/>
</dbReference>
<evidence type="ECO:0000259" key="1">
    <source>
        <dbReference type="Pfam" id="PF23948"/>
    </source>
</evidence>